<dbReference type="Gene3D" id="3.40.50.300">
    <property type="entry name" value="P-loop containing nucleotide triphosphate hydrolases"/>
    <property type="match status" value="2"/>
</dbReference>
<dbReference type="GO" id="GO:0042626">
    <property type="term" value="F:ATPase-coupled transmembrane transporter activity"/>
    <property type="evidence" value="ECO:0007669"/>
    <property type="project" value="TreeGrafter"/>
</dbReference>
<evidence type="ECO:0000256" key="4">
    <source>
        <dbReference type="ARBA" id="ARBA00022475"/>
    </source>
</evidence>
<comment type="subcellular location">
    <subcellularLocation>
        <location evidence="1">Cell membrane</location>
        <topology evidence="1">Peripheral membrane protein</topology>
    </subcellularLocation>
</comment>
<dbReference type="STRING" id="1284.SHYC_00290"/>
<evidence type="ECO:0000256" key="9">
    <source>
        <dbReference type="ARBA" id="ARBA00023136"/>
    </source>
</evidence>
<feature type="domain" description="ABC transporter" evidence="11">
    <location>
        <begin position="260"/>
        <end position="484"/>
    </location>
</feature>
<dbReference type="InterPro" id="IPR003439">
    <property type="entry name" value="ABC_transporter-like_ATP-bd"/>
</dbReference>
<comment type="function">
    <text evidence="10">Probably part of an ABC transporter complex. Responsible for energy coupling to the transport system.</text>
</comment>
<evidence type="ECO:0000256" key="10">
    <source>
        <dbReference type="ARBA" id="ARBA00025157"/>
    </source>
</evidence>
<gene>
    <name evidence="12" type="ORF">BUZ57_05290</name>
</gene>
<dbReference type="KEGG" id="shu:SHYC_00290"/>
<evidence type="ECO:0000256" key="2">
    <source>
        <dbReference type="ARBA" id="ARBA00005417"/>
    </source>
</evidence>
<keyword evidence="8" id="KW-1278">Translocase</keyword>
<comment type="caution">
    <text evidence="12">The sequence shown here is derived from an EMBL/GenBank/DDBJ whole genome shotgun (WGS) entry which is preliminary data.</text>
</comment>
<protein>
    <submittedName>
        <fullName evidence="12">ATP-binding cassette domain-containing protein</fullName>
    </submittedName>
</protein>
<dbReference type="InterPro" id="IPR050095">
    <property type="entry name" value="ECF_ABC_transporter_ATP-bd"/>
</dbReference>
<evidence type="ECO:0000259" key="11">
    <source>
        <dbReference type="PROSITE" id="PS50893"/>
    </source>
</evidence>
<reference evidence="12 13" key="1">
    <citation type="journal article" date="2016" name="Front. Microbiol.">
        <title>Comprehensive Phylogenetic Analysis of Bovine Non-aureus Staphylococci Species Based on Whole-Genome Sequencing.</title>
        <authorList>
            <person name="Naushad S."/>
            <person name="Barkema H.W."/>
            <person name="Luby C."/>
            <person name="Condas L.A."/>
            <person name="Nobrega D.B."/>
            <person name="Carson D.A."/>
            <person name="De Buck J."/>
        </authorList>
    </citation>
    <scope>NUCLEOTIDE SEQUENCE [LARGE SCALE GENOMIC DNA]</scope>
    <source>
        <strain evidence="12 13">SNUC 5959</strain>
    </source>
</reference>
<dbReference type="Proteomes" id="UP000285625">
    <property type="component" value="Unassembled WGS sequence"/>
</dbReference>
<dbReference type="InterPro" id="IPR003593">
    <property type="entry name" value="AAA+_ATPase"/>
</dbReference>
<dbReference type="RefSeq" id="WP_039643479.1">
    <property type="nucleotide sequence ID" value="NZ_CP008747.1"/>
</dbReference>
<dbReference type="EMBL" id="QXVO01000012">
    <property type="protein sequence ID" value="RIO46167.1"/>
    <property type="molecule type" value="Genomic_DNA"/>
</dbReference>
<dbReference type="SMART" id="SM00382">
    <property type="entry name" value="AAA"/>
    <property type="match status" value="2"/>
</dbReference>
<accession>A0A0A8HLP2</accession>
<dbReference type="GO" id="GO:0016887">
    <property type="term" value="F:ATP hydrolysis activity"/>
    <property type="evidence" value="ECO:0007669"/>
    <property type="project" value="InterPro"/>
</dbReference>
<keyword evidence="4" id="KW-1003">Cell membrane</keyword>
<dbReference type="GO" id="GO:0043190">
    <property type="term" value="C:ATP-binding cassette (ABC) transporter complex"/>
    <property type="evidence" value="ECO:0007669"/>
    <property type="project" value="TreeGrafter"/>
</dbReference>
<evidence type="ECO:0000313" key="12">
    <source>
        <dbReference type="EMBL" id="RIO46167.1"/>
    </source>
</evidence>
<dbReference type="PROSITE" id="PS00211">
    <property type="entry name" value="ABC_TRANSPORTER_1"/>
    <property type="match status" value="1"/>
</dbReference>
<evidence type="ECO:0000256" key="1">
    <source>
        <dbReference type="ARBA" id="ARBA00004202"/>
    </source>
</evidence>
<dbReference type="CDD" id="cd03225">
    <property type="entry name" value="ABC_cobalt_CbiO_domain1"/>
    <property type="match status" value="1"/>
</dbReference>
<evidence type="ECO:0000256" key="7">
    <source>
        <dbReference type="ARBA" id="ARBA00022840"/>
    </source>
</evidence>
<organism evidence="12 13">
    <name type="scientific">Staphylococcus hyicus</name>
    <dbReference type="NCBI Taxonomy" id="1284"/>
    <lineage>
        <taxon>Bacteria</taxon>
        <taxon>Bacillati</taxon>
        <taxon>Bacillota</taxon>
        <taxon>Bacilli</taxon>
        <taxon>Bacillales</taxon>
        <taxon>Staphylococcaceae</taxon>
        <taxon>Staphylococcus</taxon>
    </lineage>
</organism>
<dbReference type="HOGENOM" id="CLU_000604_86_7_9"/>
<comment type="similarity">
    <text evidence="2">Belongs to the ABC transporter superfamily.</text>
</comment>
<feature type="domain" description="ABC transporter" evidence="11">
    <location>
        <begin position="2"/>
        <end position="241"/>
    </location>
</feature>
<dbReference type="Pfam" id="PF00005">
    <property type="entry name" value="ABC_tran"/>
    <property type="match status" value="2"/>
</dbReference>
<dbReference type="InterPro" id="IPR017871">
    <property type="entry name" value="ABC_transporter-like_CS"/>
</dbReference>
<dbReference type="PROSITE" id="PS50893">
    <property type="entry name" value="ABC_TRANSPORTER_2"/>
    <property type="match status" value="2"/>
</dbReference>
<dbReference type="SUPFAM" id="SSF52540">
    <property type="entry name" value="P-loop containing nucleoside triphosphate hydrolases"/>
    <property type="match status" value="2"/>
</dbReference>
<dbReference type="InterPro" id="IPR015856">
    <property type="entry name" value="ABC_transpr_CbiO/EcfA_su"/>
</dbReference>
<dbReference type="InterPro" id="IPR027417">
    <property type="entry name" value="P-loop_NTPase"/>
</dbReference>
<sequence>MIKFDNVTFNYASSDKPAIKNVSLQIKQGELVVFCGKSGSGKSTIAKLINGLIPKVQHGDIIGDVYLDGRNISEIEMYQLSQMVGSVFQNPKTQFYNVDTTSELAFNLENQGIDESVIKKKIKRVMNQFKIEHLLNQNIFELSGGEKQIIACATVLISNPDVVVLDEPSSNLDMYSIRKLKEMICYLKKSGKTVVLIEHRLHYIMDVADSIYYMENGLLHTQYQANTFKMLNRHELESMGIRYGQKEQLPLAPKNGVHVMHMYNFTYAYKKFNKENHLDIDKITMPKDEVVAIIGNNGSGKSTFAKCLCGLLKGFKGYVSYDHKQFKKKQLLKKSYMVFQDVNTQLFTESLEKELQLLNIHVTETQVDNILKSINLLDKKHEHPLSLSGGEKQRLAIATAILSDKEIIIFDEPTSGLDLYHMRKVAKMIQDIHEKGKQIFIITHDKSLILEICTYVLHIEEGRLINQFALNHRGIDQLNYYFDV</sequence>
<dbReference type="AlphaFoldDB" id="A0A0A8HLP2"/>
<proteinExistence type="inferred from homology"/>
<evidence type="ECO:0000313" key="13">
    <source>
        <dbReference type="Proteomes" id="UP000285625"/>
    </source>
</evidence>
<evidence type="ECO:0000256" key="8">
    <source>
        <dbReference type="ARBA" id="ARBA00022967"/>
    </source>
</evidence>
<keyword evidence="9" id="KW-0472">Membrane</keyword>
<name>A0A0A8HLP2_STAHY</name>
<evidence type="ECO:0000256" key="5">
    <source>
        <dbReference type="ARBA" id="ARBA00022737"/>
    </source>
</evidence>
<dbReference type="PANTHER" id="PTHR43553:SF23">
    <property type="entry name" value="ABC TRANSPORTER ATP-BINDING COMPONENT"/>
    <property type="match status" value="1"/>
</dbReference>
<dbReference type="GeneID" id="41071922"/>
<keyword evidence="3" id="KW-0813">Transport</keyword>
<keyword evidence="6" id="KW-0547">Nucleotide-binding</keyword>
<dbReference type="PANTHER" id="PTHR43553">
    <property type="entry name" value="HEAVY METAL TRANSPORTER"/>
    <property type="match status" value="1"/>
</dbReference>
<keyword evidence="7 12" id="KW-0067">ATP-binding</keyword>
<evidence type="ECO:0000256" key="3">
    <source>
        <dbReference type="ARBA" id="ARBA00022448"/>
    </source>
</evidence>
<keyword evidence="5" id="KW-0677">Repeat</keyword>
<evidence type="ECO:0000256" key="6">
    <source>
        <dbReference type="ARBA" id="ARBA00022741"/>
    </source>
</evidence>
<dbReference type="GO" id="GO:0005524">
    <property type="term" value="F:ATP binding"/>
    <property type="evidence" value="ECO:0007669"/>
    <property type="project" value="UniProtKB-KW"/>
</dbReference>